<evidence type="ECO:0000259" key="3">
    <source>
        <dbReference type="Pfam" id="PF11611"/>
    </source>
</evidence>
<evidence type="ECO:0000256" key="1">
    <source>
        <dbReference type="ARBA" id="ARBA00022729"/>
    </source>
</evidence>
<dbReference type="InterPro" id="IPR029050">
    <property type="entry name" value="Immunoprotect_excell_Ig-like"/>
</dbReference>
<keyword evidence="2" id="KW-0812">Transmembrane</keyword>
<keyword evidence="1" id="KW-0732">Signal</keyword>
<evidence type="ECO:0000256" key="2">
    <source>
        <dbReference type="SAM" id="Phobius"/>
    </source>
</evidence>
<reference evidence="4" key="2">
    <citation type="submission" date="2006-01" db="EMBL/GenBank/DDBJ databases">
        <authorList>
            <person name="Genoscope"/>
        </authorList>
    </citation>
    <scope>NUCLEOTIDE SEQUENCE</scope>
</reference>
<dbReference type="InterPro" id="IPR029051">
    <property type="entry name" value="DUF4352"/>
</dbReference>
<sequence>MGKIREKNINRGDFVKVNVIFFILFVALVYLTIPIFAIRPAIGQTAKLEKAKTYKTGDTLGIVIKDISTSVDYGKEVGFGSDDFYKNTGKHAAIVRVWLINKTDKTIKVDPAHFKAITNNGFTLSIDDYICKTRDPFQITELEPKEEVQGLIVFALNTSDAAYRIKNILYDDQDGNRITRDYDDAVLYGLYDHAEKRGR</sequence>
<dbReference type="EMBL" id="CT573072">
    <property type="protein sequence ID" value="CAJ72537.1"/>
    <property type="molecule type" value="Genomic_DNA"/>
</dbReference>
<dbReference type="Gene3D" id="2.60.40.1240">
    <property type="match status" value="1"/>
</dbReference>
<feature type="transmembrane region" description="Helical" evidence="2">
    <location>
        <begin position="20"/>
        <end position="42"/>
    </location>
</feature>
<feature type="domain" description="DUF4352" evidence="3">
    <location>
        <begin position="84"/>
        <end position="165"/>
    </location>
</feature>
<dbReference type="Pfam" id="PF11611">
    <property type="entry name" value="DUF4352"/>
    <property type="match status" value="1"/>
</dbReference>
<name>Q1PZN6_KUEST</name>
<organism evidence="4">
    <name type="scientific">Kuenenia stuttgartiensis</name>
    <dbReference type="NCBI Taxonomy" id="174633"/>
    <lineage>
        <taxon>Bacteria</taxon>
        <taxon>Pseudomonadati</taxon>
        <taxon>Planctomycetota</taxon>
        <taxon>Candidatus Brocadiia</taxon>
        <taxon>Candidatus Brocadiales</taxon>
        <taxon>Candidatus Brocadiaceae</taxon>
        <taxon>Candidatus Kuenenia</taxon>
    </lineage>
</organism>
<dbReference type="AlphaFoldDB" id="Q1PZN6"/>
<evidence type="ECO:0000313" key="4">
    <source>
        <dbReference type="EMBL" id="CAJ72537.1"/>
    </source>
</evidence>
<keyword evidence="2" id="KW-0472">Membrane</keyword>
<keyword evidence="2" id="KW-1133">Transmembrane helix</keyword>
<proteinExistence type="predicted"/>
<gene>
    <name evidence="4" type="ORF">kustd1792</name>
</gene>
<protein>
    <recommendedName>
        <fullName evidence="3">DUF4352 domain-containing protein</fullName>
    </recommendedName>
</protein>
<reference evidence="4" key="1">
    <citation type="journal article" date="2006" name="Nature">
        <title>Deciphering the evolution and metabolism of an anammox bacterium from a community genome.</title>
        <authorList>
            <person name="Strous M."/>
            <person name="Pelletier E."/>
            <person name="Mangenot S."/>
            <person name="Rattei T."/>
            <person name="Lehner A."/>
            <person name="Taylor M.W."/>
            <person name="Horn M."/>
            <person name="Daims H."/>
            <person name="Bartol-Mavel D."/>
            <person name="Wincker P."/>
            <person name="Barbe V."/>
            <person name="Fonknechten N."/>
            <person name="Vallenet D."/>
            <person name="Segurens B."/>
            <person name="Schenowitz-Truong C."/>
            <person name="Medigue C."/>
            <person name="Collingro A."/>
            <person name="Snel B."/>
            <person name="Dutilh B.E."/>
            <person name="OpDenCamp H.J.M."/>
            <person name="vanDerDrift C."/>
            <person name="Cirpus I."/>
            <person name="vanDePas-Schoonen K.T."/>
            <person name="Harhangi H.R."/>
            <person name="vanNiftrik L."/>
            <person name="Schmid M."/>
            <person name="Keltjens J."/>
            <person name="vanDeVossenberg J."/>
            <person name="Kartal B."/>
            <person name="Meier H."/>
            <person name="Frishman D."/>
            <person name="Huynen M.A."/>
            <person name="Mewes H."/>
            <person name="Weissenbach J."/>
            <person name="Jetten M.S.M."/>
            <person name="Wagner M."/>
            <person name="LePaslier D."/>
        </authorList>
    </citation>
    <scope>NUCLEOTIDE SEQUENCE</scope>
</reference>
<accession>Q1PZN6</accession>